<dbReference type="Gene3D" id="3.40.50.300">
    <property type="entry name" value="P-loop containing nucleotide triphosphate hydrolases"/>
    <property type="match status" value="1"/>
</dbReference>
<dbReference type="GO" id="GO:0016818">
    <property type="term" value="F:hydrolase activity, acting on acid anhydrides, in phosphorus-containing anhydrides"/>
    <property type="evidence" value="ECO:0007669"/>
    <property type="project" value="InterPro"/>
</dbReference>
<feature type="domain" description="ATP-dependent helicase C-terminal" evidence="2">
    <location>
        <begin position="324"/>
        <end position="451"/>
    </location>
</feature>
<keyword evidence="4" id="KW-0378">Hydrolase</keyword>
<dbReference type="GO" id="GO:0003678">
    <property type="term" value="F:DNA helicase activity"/>
    <property type="evidence" value="ECO:0007669"/>
    <property type="project" value="InterPro"/>
</dbReference>
<keyword evidence="4" id="KW-0347">Helicase</keyword>
<dbReference type="EMBL" id="MT143842">
    <property type="protein sequence ID" value="QJB03374.1"/>
    <property type="molecule type" value="Genomic_DNA"/>
</dbReference>
<dbReference type="Pfam" id="PF13307">
    <property type="entry name" value="Helicase_C_2"/>
    <property type="match status" value="1"/>
</dbReference>
<evidence type="ECO:0000313" key="4">
    <source>
        <dbReference type="EMBL" id="QJB03374.1"/>
    </source>
</evidence>
<dbReference type="GO" id="GO:0003677">
    <property type="term" value="F:DNA binding"/>
    <property type="evidence" value="ECO:0007669"/>
    <property type="project" value="UniProtKB-KW"/>
</dbReference>
<dbReference type="AlphaFoldDB" id="A0A6M3M7V8"/>
<keyword evidence="4" id="KW-0547">Nucleotide-binding</keyword>
<dbReference type="InterPro" id="IPR006555">
    <property type="entry name" value="ATP-dep_Helicase_C"/>
</dbReference>
<evidence type="ECO:0000313" key="3">
    <source>
        <dbReference type="EMBL" id="QJA99059.1"/>
    </source>
</evidence>
<gene>
    <name evidence="3" type="ORF">MM171A01336_0007</name>
    <name evidence="4" type="ORF">MM171B00768_0007</name>
</gene>
<accession>A0A6M3M7V8</accession>
<keyword evidence="4" id="KW-0067">ATP-binding</keyword>
<dbReference type="InterPro" id="IPR045028">
    <property type="entry name" value="DinG/Rad3-like"/>
</dbReference>
<name>A0A6M3M7V8_9ZZZZ</name>
<sequence>MRSFYTTPQNILLDQLQGDFPDLALIKGRKHYQCAELHKGNCDEDAPCKRNANYICRDKYERCSYWIAKQTAIAAQTALTNFAYFVGESFIHGIPNVPQFGNRELLVIDEGHSIDQHILNFISITVSNRTLPYPVFQSMKKTLLSLPKRLHQEQIDDLFEETISYCLDYLKTLPEELTEEQVQDEKKTRDFLQRVKTYQNNIDADWIGQIETGTYRRRIWVRAKIQPIYVKNFMHQYLWKRANRFIVSSATIFKDDFVKECGLSEHADEVCYTYVPSIFPIQNRMIIDATAGSLSWNKKKEILPAALDTISKILTIEPGKGIIHAHSYGFAEAIRNGVPNSRLMFHTSQERDEALNDFLDAPPESGAVLVAVAMTEGLDLKGDLANFQIMFKCPYANYVADLRVYRRLKELHHNKWYAIQTLKTIVQAYGRAVRSPTDKANFYIIDSDINRTCKRWHRQLPKFFKEAYDARKSFL</sequence>
<protein>
    <submittedName>
        <fullName evidence="4">Putative helicase</fullName>
    </submittedName>
</protein>
<evidence type="ECO:0000256" key="1">
    <source>
        <dbReference type="ARBA" id="ARBA00023125"/>
    </source>
</evidence>
<dbReference type="InterPro" id="IPR010614">
    <property type="entry name" value="RAD3-like_helicase_DEAD"/>
</dbReference>
<proteinExistence type="predicted"/>
<organism evidence="4">
    <name type="scientific">viral metagenome</name>
    <dbReference type="NCBI Taxonomy" id="1070528"/>
    <lineage>
        <taxon>unclassified sequences</taxon>
        <taxon>metagenomes</taxon>
        <taxon>organismal metagenomes</taxon>
    </lineage>
</organism>
<dbReference type="GO" id="GO:0006139">
    <property type="term" value="P:nucleobase-containing compound metabolic process"/>
    <property type="evidence" value="ECO:0007669"/>
    <property type="project" value="InterPro"/>
</dbReference>
<dbReference type="InterPro" id="IPR027417">
    <property type="entry name" value="P-loop_NTPase"/>
</dbReference>
<dbReference type="SUPFAM" id="SSF52540">
    <property type="entry name" value="P-loop containing nucleoside triphosphate hydrolases"/>
    <property type="match status" value="1"/>
</dbReference>
<evidence type="ECO:0000259" key="2">
    <source>
        <dbReference type="SMART" id="SM00491"/>
    </source>
</evidence>
<dbReference type="SMART" id="SM00491">
    <property type="entry name" value="HELICc2"/>
    <property type="match status" value="1"/>
</dbReference>
<dbReference type="PANTHER" id="PTHR11472:SF34">
    <property type="entry name" value="REGULATOR OF TELOMERE ELONGATION HELICASE 1"/>
    <property type="match status" value="1"/>
</dbReference>
<dbReference type="EMBL" id="MT143626">
    <property type="protein sequence ID" value="QJA99059.1"/>
    <property type="molecule type" value="Genomic_DNA"/>
</dbReference>
<dbReference type="Pfam" id="PF06733">
    <property type="entry name" value="DEAD_2"/>
    <property type="match status" value="1"/>
</dbReference>
<keyword evidence="1" id="KW-0238">DNA-binding</keyword>
<dbReference type="GO" id="GO:0005524">
    <property type="term" value="F:ATP binding"/>
    <property type="evidence" value="ECO:0007669"/>
    <property type="project" value="InterPro"/>
</dbReference>
<dbReference type="PANTHER" id="PTHR11472">
    <property type="entry name" value="DNA REPAIR DEAD HELICASE RAD3/XP-D SUBFAMILY MEMBER"/>
    <property type="match status" value="1"/>
</dbReference>
<reference evidence="4" key="1">
    <citation type="submission" date="2020-03" db="EMBL/GenBank/DDBJ databases">
        <title>The deep terrestrial virosphere.</title>
        <authorList>
            <person name="Holmfeldt K."/>
            <person name="Nilsson E."/>
            <person name="Simone D."/>
            <person name="Lopez-Fernandez M."/>
            <person name="Wu X."/>
            <person name="de Brujin I."/>
            <person name="Lundin D."/>
            <person name="Andersson A."/>
            <person name="Bertilsson S."/>
            <person name="Dopson M."/>
        </authorList>
    </citation>
    <scope>NUCLEOTIDE SEQUENCE</scope>
    <source>
        <strain evidence="3">MM171A01336</strain>
        <strain evidence="4">MM171B00768</strain>
    </source>
</reference>